<protein>
    <submittedName>
        <fullName evidence="1">Uncharacterized protein</fullName>
    </submittedName>
</protein>
<dbReference type="PANTHER" id="PTHR40788">
    <property type="entry name" value="CLR5 DOMAIN-CONTAINING PROTEIN-RELATED"/>
    <property type="match status" value="1"/>
</dbReference>
<dbReference type="AlphaFoldDB" id="A0AAD7ERW1"/>
<keyword evidence="2" id="KW-1185">Reference proteome</keyword>
<proteinExistence type="predicted"/>
<gene>
    <name evidence="1" type="ORF">DFH08DRAFT_959155</name>
</gene>
<dbReference type="EMBL" id="JARIHO010000016">
    <property type="protein sequence ID" value="KAJ7348953.1"/>
    <property type="molecule type" value="Genomic_DNA"/>
</dbReference>
<organism evidence="1 2">
    <name type="scientific">Mycena albidolilacea</name>
    <dbReference type="NCBI Taxonomy" id="1033008"/>
    <lineage>
        <taxon>Eukaryota</taxon>
        <taxon>Fungi</taxon>
        <taxon>Dikarya</taxon>
        <taxon>Basidiomycota</taxon>
        <taxon>Agaricomycotina</taxon>
        <taxon>Agaricomycetes</taxon>
        <taxon>Agaricomycetidae</taxon>
        <taxon>Agaricales</taxon>
        <taxon>Marasmiineae</taxon>
        <taxon>Mycenaceae</taxon>
        <taxon>Mycena</taxon>
    </lineage>
</organism>
<accession>A0AAD7ERW1</accession>
<reference evidence="1" key="1">
    <citation type="submission" date="2023-03" db="EMBL/GenBank/DDBJ databases">
        <title>Massive genome expansion in bonnet fungi (Mycena s.s.) driven by repeated elements and novel gene families across ecological guilds.</title>
        <authorList>
            <consortium name="Lawrence Berkeley National Laboratory"/>
            <person name="Harder C.B."/>
            <person name="Miyauchi S."/>
            <person name="Viragh M."/>
            <person name="Kuo A."/>
            <person name="Thoen E."/>
            <person name="Andreopoulos B."/>
            <person name="Lu D."/>
            <person name="Skrede I."/>
            <person name="Drula E."/>
            <person name="Henrissat B."/>
            <person name="Morin E."/>
            <person name="Kohler A."/>
            <person name="Barry K."/>
            <person name="LaButti K."/>
            <person name="Morin E."/>
            <person name="Salamov A."/>
            <person name="Lipzen A."/>
            <person name="Mereny Z."/>
            <person name="Hegedus B."/>
            <person name="Baldrian P."/>
            <person name="Stursova M."/>
            <person name="Weitz H."/>
            <person name="Taylor A."/>
            <person name="Grigoriev I.V."/>
            <person name="Nagy L.G."/>
            <person name="Martin F."/>
            <person name="Kauserud H."/>
        </authorList>
    </citation>
    <scope>NUCLEOTIDE SEQUENCE</scope>
    <source>
        <strain evidence="1">CBHHK002</strain>
    </source>
</reference>
<name>A0AAD7ERW1_9AGAR</name>
<sequence>MSSVYAARAKKWETNSFVAEWFSNAVAYCQTKEGKKAFEAWLVEQYGKEIAKQKLLDCQKPPLKRSASGNLRLFNAAAWDLGQLELFTYISGSWSHARSAGISHEAMEEYHLFTAGSDICVPPRTKPAPKRRRGETSAEWLARRHDALLAGCKVPDIDWRIARALAISEFDKARDTFEIWHSDTMMFLNAMLARAPTTLINPEIKVGTPEERIYRLDYAFRACLHGVTLSYMTWGHAVDVFEELDRRGLASTSAIERAYRQDSALMWRLVACLCRISYLEGHLWERFTEIMSWCEYYRPFFKRYRTPRGESRVEINHGYLKQCGNSVTTLDTVIIKSIETDGPNTSPAFFDNVLKCLDRSPNEATKFSNEAYQELGDIATANEFKAQMFDSAFGQRLIEFAESKDKQCLEDPRFLPNVTFIDPSKLHWLPRNSNDWSHARTIGRSLGITWLETTNRMSMADFFIRCIPWPSSNAEREKLVFVFDGAWLLIDTALWELSGALDRSGDKGTVARKFGLFDPADPERPTVMKVILGQVGAHLAERSRLRLPANSVPPPHSEKPGPAALIAKSTVASSGHAYVSSTEHLRAKEKVKTKGTALPLVSVDVDATGEEEAEEILPEVLPTDFKIGKKILKVDFAFVFVFHRILQAPDVSEAEDDQGPRMGQIRWGDFERAMKRIGFGIAQTAGSSVRFDPPAKAARPITFHRPHPELTLTPIMLRWIGARLQRCYGWTSATFSRAAADEE</sequence>
<comment type="caution">
    <text evidence="1">The sequence shown here is derived from an EMBL/GenBank/DDBJ whole genome shotgun (WGS) entry which is preliminary data.</text>
</comment>
<dbReference type="PANTHER" id="PTHR40788:SF2">
    <property type="entry name" value="CLR5 DOMAIN-CONTAINING PROTEIN"/>
    <property type="match status" value="1"/>
</dbReference>
<evidence type="ECO:0000313" key="2">
    <source>
        <dbReference type="Proteomes" id="UP001218218"/>
    </source>
</evidence>
<dbReference type="Proteomes" id="UP001218218">
    <property type="component" value="Unassembled WGS sequence"/>
</dbReference>
<evidence type="ECO:0000313" key="1">
    <source>
        <dbReference type="EMBL" id="KAJ7348953.1"/>
    </source>
</evidence>